<dbReference type="Proteomes" id="UP001139011">
    <property type="component" value="Unassembled WGS sequence"/>
</dbReference>
<dbReference type="AlphaFoldDB" id="A0A9X1XG66"/>
<dbReference type="Pfam" id="PF20213">
    <property type="entry name" value="DUF6573"/>
    <property type="match status" value="1"/>
</dbReference>
<dbReference type="InterPro" id="IPR046480">
    <property type="entry name" value="DUF6573"/>
</dbReference>
<sequence length="125" mass="13786">MNEFFGPIIHSFTRKDAIQTGDLVDVSSMGREAGIRFPVAITAATYQRIVKPDEAAKSMGESEEGRLWDVLYMFSVYARRSVGSEMNFSLVATFNGYPQEVNLNAVIGPGDDFAPVITIMLPTED</sequence>
<evidence type="ECO:0000313" key="1">
    <source>
        <dbReference type="EMBL" id="MCK6259576.1"/>
    </source>
</evidence>
<name>A0A9X1XG66_9BACL</name>
<protein>
    <submittedName>
        <fullName evidence="1">Uncharacterized protein</fullName>
    </submittedName>
</protein>
<organism evidence="1 2">
    <name type="scientific">Fictibacillus marinisediminis</name>
    <dbReference type="NCBI Taxonomy" id="2878389"/>
    <lineage>
        <taxon>Bacteria</taxon>
        <taxon>Bacillati</taxon>
        <taxon>Bacillota</taxon>
        <taxon>Bacilli</taxon>
        <taxon>Bacillales</taxon>
        <taxon>Fictibacillaceae</taxon>
        <taxon>Fictibacillus</taxon>
    </lineage>
</organism>
<evidence type="ECO:0000313" key="2">
    <source>
        <dbReference type="Proteomes" id="UP001139011"/>
    </source>
</evidence>
<keyword evidence="2" id="KW-1185">Reference proteome</keyword>
<accession>A0A9X1XG66</accession>
<reference evidence="1" key="1">
    <citation type="submission" date="2021-09" db="EMBL/GenBank/DDBJ databases">
        <title>Genome analysis of Fictibacillus sp. KIGAM418 isolated from marine sediment.</title>
        <authorList>
            <person name="Seo M.-J."/>
            <person name="Cho E.-S."/>
            <person name="Hwang C.Y."/>
        </authorList>
    </citation>
    <scope>NUCLEOTIDE SEQUENCE</scope>
    <source>
        <strain evidence="1">KIGAM418</strain>
    </source>
</reference>
<gene>
    <name evidence="1" type="ORF">LCY76_23695</name>
</gene>
<proteinExistence type="predicted"/>
<dbReference type="RefSeq" id="WP_248254938.1">
    <property type="nucleotide sequence ID" value="NZ_JAIWJX010000004.1"/>
</dbReference>
<dbReference type="EMBL" id="JAIWJX010000004">
    <property type="protein sequence ID" value="MCK6259576.1"/>
    <property type="molecule type" value="Genomic_DNA"/>
</dbReference>
<comment type="caution">
    <text evidence="1">The sequence shown here is derived from an EMBL/GenBank/DDBJ whole genome shotgun (WGS) entry which is preliminary data.</text>
</comment>